<dbReference type="Gene3D" id="3.80.10.10">
    <property type="entry name" value="Ribonuclease Inhibitor"/>
    <property type="match status" value="1"/>
</dbReference>
<dbReference type="PANTHER" id="PTHR23155">
    <property type="entry name" value="DISEASE RESISTANCE PROTEIN RP"/>
    <property type="match status" value="1"/>
</dbReference>
<keyword evidence="4" id="KW-0547">Nucleotide-binding</keyword>
<evidence type="ECO:0000256" key="5">
    <source>
        <dbReference type="ARBA" id="ARBA00022821"/>
    </source>
</evidence>
<evidence type="ECO:0000256" key="3">
    <source>
        <dbReference type="ARBA" id="ARBA00022737"/>
    </source>
</evidence>
<dbReference type="AlphaFoldDB" id="A0ABC9AY34"/>
<dbReference type="InterPro" id="IPR044974">
    <property type="entry name" value="Disease_R_plants"/>
</dbReference>
<comment type="similarity">
    <text evidence="1">Belongs to the disease resistance NB-LRR family.</text>
</comment>
<evidence type="ECO:0000259" key="7">
    <source>
        <dbReference type="Pfam" id="PF00931"/>
    </source>
</evidence>
<proteinExistence type="inferred from homology"/>
<evidence type="ECO:0000256" key="6">
    <source>
        <dbReference type="ARBA" id="ARBA00023054"/>
    </source>
</evidence>
<protein>
    <submittedName>
        <fullName evidence="11">Uncharacterized protein</fullName>
    </submittedName>
</protein>
<dbReference type="GO" id="GO:0009626">
    <property type="term" value="P:plant-type hypersensitive response"/>
    <property type="evidence" value="ECO:0007669"/>
    <property type="project" value="UniProtKB-ARBA"/>
</dbReference>
<dbReference type="PRINTS" id="PR00364">
    <property type="entry name" value="DISEASERSIST"/>
</dbReference>
<feature type="domain" description="Disease resistance protein winged helix" evidence="9">
    <location>
        <begin position="430"/>
        <end position="500"/>
    </location>
</feature>
<reference evidence="11" key="1">
    <citation type="submission" date="2024-10" db="EMBL/GenBank/DDBJ databases">
        <authorList>
            <person name="Ryan C."/>
        </authorList>
    </citation>
    <scope>NUCLEOTIDE SEQUENCE [LARGE SCALE GENOMIC DNA]</scope>
</reference>
<dbReference type="Pfam" id="PF23559">
    <property type="entry name" value="WHD_DRP"/>
    <property type="match status" value="1"/>
</dbReference>
<dbReference type="PANTHER" id="PTHR23155:SF1046">
    <property type="entry name" value="OS11G0226933 PROTEIN"/>
    <property type="match status" value="1"/>
</dbReference>
<keyword evidence="5" id="KW-0611">Plant defense</keyword>
<evidence type="ECO:0000256" key="2">
    <source>
        <dbReference type="ARBA" id="ARBA00022614"/>
    </source>
</evidence>
<organism evidence="11 12">
    <name type="scientific">Urochloa decumbens</name>
    <dbReference type="NCBI Taxonomy" id="240449"/>
    <lineage>
        <taxon>Eukaryota</taxon>
        <taxon>Viridiplantae</taxon>
        <taxon>Streptophyta</taxon>
        <taxon>Embryophyta</taxon>
        <taxon>Tracheophyta</taxon>
        <taxon>Spermatophyta</taxon>
        <taxon>Magnoliopsida</taxon>
        <taxon>Liliopsida</taxon>
        <taxon>Poales</taxon>
        <taxon>Poaceae</taxon>
        <taxon>PACMAD clade</taxon>
        <taxon>Panicoideae</taxon>
        <taxon>Panicodae</taxon>
        <taxon>Paniceae</taxon>
        <taxon>Melinidinae</taxon>
        <taxon>Urochloa</taxon>
    </lineage>
</organism>
<dbReference type="Gene3D" id="1.20.5.4130">
    <property type="match status" value="1"/>
</dbReference>
<dbReference type="InterPro" id="IPR032675">
    <property type="entry name" value="LRR_dom_sf"/>
</dbReference>
<dbReference type="InterPro" id="IPR042197">
    <property type="entry name" value="Apaf_helical"/>
</dbReference>
<dbReference type="GO" id="GO:0002758">
    <property type="term" value="P:innate immune response-activating signaling pathway"/>
    <property type="evidence" value="ECO:0007669"/>
    <property type="project" value="UniProtKB-ARBA"/>
</dbReference>
<dbReference type="SUPFAM" id="SSF52540">
    <property type="entry name" value="P-loop containing nucleoside triphosphate hydrolases"/>
    <property type="match status" value="1"/>
</dbReference>
<dbReference type="InterPro" id="IPR058922">
    <property type="entry name" value="WHD_DRP"/>
</dbReference>
<dbReference type="InterPro" id="IPR055414">
    <property type="entry name" value="LRR_R13L4/SHOC2-like"/>
</dbReference>
<dbReference type="Pfam" id="PF18052">
    <property type="entry name" value="Rx_N"/>
    <property type="match status" value="1"/>
</dbReference>
<gene>
    <name evidence="11" type="ORF">URODEC1_LOCUS59386</name>
</gene>
<dbReference type="GO" id="GO:0000166">
    <property type="term" value="F:nucleotide binding"/>
    <property type="evidence" value="ECO:0007669"/>
    <property type="project" value="UniProtKB-KW"/>
</dbReference>
<feature type="domain" description="NB-ARC" evidence="7">
    <location>
        <begin position="175"/>
        <end position="343"/>
    </location>
</feature>
<dbReference type="Pfam" id="PF00931">
    <property type="entry name" value="NB-ARC"/>
    <property type="match status" value="1"/>
</dbReference>
<evidence type="ECO:0000313" key="11">
    <source>
        <dbReference type="EMBL" id="CAL4988738.1"/>
    </source>
</evidence>
<feature type="domain" description="Disease resistance N-terminal" evidence="8">
    <location>
        <begin position="14"/>
        <end position="100"/>
    </location>
</feature>
<sequence>MAEVVVVVLSKIASSLIQAGVSTLFKEISSAKELTSKVNNIRTELNVMNDFILHIGYHNIGDRDQWTEWIGEVRNMAYSAEDVMDKYSYYAVQWEEEGRFNKVIKLSKYGSVVRGLCEDIAIIEKKLELISDIKHRWLHADVLPHLIEQRVAQEQRTQSCFNDFVEDKYLVGMDDKRDELVRWLKSEEKSSMVIIVSGIGGLGKSNLVWNVHESLVKENNFDIYAWIVLSSTYNAGDLPRKLIQQINGKNGSPSDLDGKPYNEMKKELEKAVKGKKCMVVVDDVWDDGPYNDIHDAFQSLQTASRIIMTTRKSDGLAARSLMRHSLEFKPLNHEDAHHLFRRESSLDTVCPQGFIEVAETVVKRCGNHPLAIISIAKQLSVMPRKEIDWRDACNELRSLLAKDDHVLAVLHRTYNNLDKDIRNCFLYCSLFPEDYPIQRECIVRMWIAEGLVTWKEGNTPEIVAEKHMRNMIHHNMLRPVETDEFGSVVTCKMDPILRVLALSISEASQFGVANDHYRMEQSDGRVRRLSACRTIDNHSSNTKCPHLRTLIASGPNTVTTDKLRLVFAESVYLAVLDLQHSSIDVVPASVGNLFNLCYLGLRCTKVKSLPTSIRKLIRLQTLDLKSTSIEKLPEGIRKLSRLRHIFADRYIEKTKPESKICKGVTGSKWLSCLEELQTLETIEASIEFGKHLEKLEQLRSLCIDNVKASHCKDLFHIVLKKPYLSSLDVSANDLKEKLCLEDVKMTSIELQKLVIRGCLAEGILRNFIFTAPRNKIKYLNLTLCQFEDDPLQLLAENLPELACLSLNNVECIPDLELPENKFCFLNTLILKNMTSVQKLTIQDGAIPTVEALVLDTLPMIKKVPSGLLSLRALKKLWLLGLASEFKTEWDAGGWHQKLTGSLDIRVEE</sequence>
<feature type="domain" description="Disease resistance R13L4/SHOC-2-like LRR" evidence="10">
    <location>
        <begin position="567"/>
        <end position="876"/>
    </location>
</feature>
<dbReference type="InterPro" id="IPR027417">
    <property type="entry name" value="P-loop_NTPase"/>
</dbReference>
<dbReference type="Gene3D" id="1.10.8.430">
    <property type="entry name" value="Helical domain of apoptotic protease-activating factors"/>
    <property type="match status" value="1"/>
</dbReference>
<keyword evidence="12" id="KW-1185">Reference proteome</keyword>
<keyword evidence="3" id="KW-0677">Repeat</keyword>
<dbReference type="EMBL" id="OZ075133">
    <property type="protein sequence ID" value="CAL4988738.1"/>
    <property type="molecule type" value="Genomic_DNA"/>
</dbReference>
<dbReference type="Proteomes" id="UP001497457">
    <property type="component" value="Chromosome 23rd"/>
</dbReference>
<dbReference type="FunFam" id="1.10.10.10:FF:000322">
    <property type="entry name" value="Probable disease resistance protein At1g63360"/>
    <property type="match status" value="1"/>
</dbReference>
<keyword evidence="6" id="KW-0175">Coiled coil</keyword>
<evidence type="ECO:0000256" key="4">
    <source>
        <dbReference type="ARBA" id="ARBA00022741"/>
    </source>
</evidence>
<dbReference type="InterPro" id="IPR002182">
    <property type="entry name" value="NB-ARC"/>
</dbReference>
<dbReference type="Gene3D" id="3.40.50.300">
    <property type="entry name" value="P-loop containing nucleotide triphosphate hydrolases"/>
    <property type="match status" value="1"/>
</dbReference>
<accession>A0ABC9AY34</accession>
<evidence type="ECO:0000259" key="9">
    <source>
        <dbReference type="Pfam" id="PF23559"/>
    </source>
</evidence>
<keyword evidence="2" id="KW-0433">Leucine-rich repeat</keyword>
<evidence type="ECO:0000313" key="12">
    <source>
        <dbReference type="Proteomes" id="UP001497457"/>
    </source>
</evidence>
<dbReference type="Gene3D" id="1.10.10.10">
    <property type="entry name" value="Winged helix-like DNA-binding domain superfamily/Winged helix DNA-binding domain"/>
    <property type="match status" value="1"/>
</dbReference>
<dbReference type="InterPro" id="IPR041118">
    <property type="entry name" value="Rx_N"/>
</dbReference>
<name>A0ABC9AY34_9POAL</name>
<evidence type="ECO:0000259" key="10">
    <source>
        <dbReference type="Pfam" id="PF23598"/>
    </source>
</evidence>
<dbReference type="InterPro" id="IPR036388">
    <property type="entry name" value="WH-like_DNA-bd_sf"/>
</dbReference>
<evidence type="ECO:0000259" key="8">
    <source>
        <dbReference type="Pfam" id="PF18052"/>
    </source>
</evidence>
<dbReference type="Pfam" id="PF23598">
    <property type="entry name" value="LRR_14"/>
    <property type="match status" value="1"/>
</dbReference>
<dbReference type="GO" id="GO:0042742">
    <property type="term" value="P:defense response to bacterium"/>
    <property type="evidence" value="ECO:0007669"/>
    <property type="project" value="UniProtKB-ARBA"/>
</dbReference>
<dbReference type="SUPFAM" id="SSF52058">
    <property type="entry name" value="L domain-like"/>
    <property type="match status" value="1"/>
</dbReference>
<evidence type="ECO:0000256" key="1">
    <source>
        <dbReference type="ARBA" id="ARBA00008894"/>
    </source>
</evidence>